<feature type="non-terminal residue" evidence="1">
    <location>
        <position position="484"/>
    </location>
</feature>
<accession>A0A5C3MPS4</accession>
<dbReference type="AlphaFoldDB" id="A0A5C3MPS4"/>
<proteinExistence type="predicted"/>
<protein>
    <recommendedName>
        <fullName evidence="3">MULE transposase domain-containing protein</fullName>
    </recommendedName>
</protein>
<evidence type="ECO:0000313" key="1">
    <source>
        <dbReference type="EMBL" id="TFK46763.1"/>
    </source>
</evidence>
<dbReference type="OrthoDB" id="2422225at2759"/>
<dbReference type="EMBL" id="ML213527">
    <property type="protein sequence ID" value="TFK46763.1"/>
    <property type="molecule type" value="Genomic_DNA"/>
</dbReference>
<evidence type="ECO:0008006" key="3">
    <source>
        <dbReference type="Google" id="ProtNLM"/>
    </source>
</evidence>
<evidence type="ECO:0000313" key="2">
    <source>
        <dbReference type="Proteomes" id="UP000305948"/>
    </source>
</evidence>
<dbReference type="STRING" id="5364.A0A5C3MPS4"/>
<organism evidence="1 2">
    <name type="scientific">Heliocybe sulcata</name>
    <dbReference type="NCBI Taxonomy" id="5364"/>
    <lineage>
        <taxon>Eukaryota</taxon>
        <taxon>Fungi</taxon>
        <taxon>Dikarya</taxon>
        <taxon>Basidiomycota</taxon>
        <taxon>Agaricomycotina</taxon>
        <taxon>Agaricomycetes</taxon>
        <taxon>Gloeophyllales</taxon>
        <taxon>Gloeophyllaceae</taxon>
        <taxon>Heliocybe</taxon>
    </lineage>
</organism>
<reference evidence="1 2" key="1">
    <citation type="journal article" date="2019" name="Nat. Ecol. Evol.">
        <title>Megaphylogeny resolves global patterns of mushroom evolution.</title>
        <authorList>
            <person name="Varga T."/>
            <person name="Krizsan K."/>
            <person name="Foldi C."/>
            <person name="Dima B."/>
            <person name="Sanchez-Garcia M."/>
            <person name="Sanchez-Ramirez S."/>
            <person name="Szollosi G.J."/>
            <person name="Szarkandi J.G."/>
            <person name="Papp V."/>
            <person name="Albert L."/>
            <person name="Andreopoulos W."/>
            <person name="Angelini C."/>
            <person name="Antonin V."/>
            <person name="Barry K.W."/>
            <person name="Bougher N.L."/>
            <person name="Buchanan P."/>
            <person name="Buyck B."/>
            <person name="Bense V."/>
            <person name="Catcheside P."/>
            <person name="Chovatia M."/>
            <person name="Cooper J."/>
            <person name="Damon W."/>
            <person name="Desjardin D."/>
            <person name="Finy P."/>
            <person name="Geml J."/>
            <person name="Haridas S."/>
            <person name="Hughes K."/>
            <person name="Justo A."/>
            <person name="Karasinski D."/>
            <person name="Kautmanova I."/>
            <person name="Kiss B."/>
            <person name="Kocsube S."/>
            <person name="Kotiranta H."/>
            <person name="LaButti K.M."/>
            <person name="Lechner B.E."/>
            <person name="Liimatainen K."/>
            <person name="Lipzen A."/>
            <person name="Lukacs Z."/>
            <person name="Mihaltcheva S."/>
            <person name="Morgado L.N."/>
            <person name="Niskanen T."/>
            <person name="Noordeloos M.E."/>
            <person name="Ohm R.A."/>
            <person name="Ortiz-Santana B."/>
            <person name="Ovrebo C."/>
            <person name="Racz N."/>
            <person name="Riley R."/>
            <person name="Savchenko A."/>
            <person name="Shiryaev A."/>
            <person name="Soop K."/>
            <person name="Spirin V."/>
            <person name="Szebenyi C."/>
            <person name="Tomsovsky M."/>
            <person name="Tulloss R.E."/>
            <person name="Uehling J."/>
            <person name="Grigoriev I.V."/>
            <person name="Vagvolgyi C."/>
            <person name="Papp T."/>
            <person name="Martin F.M."/>
            <person name="Miettinen O."/>
            <person name="Hibbett D.S."/>
            <person name="Nagy L.G."/>
        </authorList>
    </citation>
    <scope>NUCLEOTIDE SEQUENCE [LARGE SCALE GENOMIC DNA]</scope>
    <source>
        <strain evidence="1 2">OMC1185</strain>
    </source>
</reference>
<keyword evidence="2" id="KW-1185">Reference proteome</keyword>
<gene>
    <name evidence="1" type="ORF">OE88DRAFT_1637590</name>
</gene>
<sequence length="484" mass="55848">MSIILSWLDYAQAVLQQCQLYLDPIFPCDIQSKYAIRNTHTREINGRDHKTKYTRMVCLVQCQCGSDHTDRHQPSKKPQRPWKDVGCGFWVEITSVHLNCISGMPEHCVECAAEVEMIQMPQVPLHPVIWEHALQLLHDGLTIRLVEKECNKKANELFGNSVGDEHACYHLEPYESTSLYRTIVRESGLKQWSKTVENLDRWFRKDDPQPPPGHPNLGDNILYYQPHVEGETDQFILMDSTFGFSSDWLLLFTLVTIDDRNRGIPISYMLFSVRQQTKAVHVDYNGELLSRILQAWKDGMGTNAAGEPFKARIAITDNDLKERRALSETWPDVLLLLCLAHTWRAWGNDLNRYLCIIPKGSERQEVHSHLGKFLWKLCIYYYMHTIHSNISKKQSIGGLAFLAYLVPYIKSQSLWHQWSYTGALEAASTLGIPVGMMPCTTNHLESHNRHLKESYIQAKLHGRQLPQADWWVILLITKVLPDLF</sequence>
<dbReference type="Proteomes" id="UP000305948">
    <property type="component" value="Unassembled WGS sequence"/>
</dbReference>
<name>A0A5C3MPS4_9AGAM</name>